<reference evidence="1" key="1">
    <citation type="journal article" date="2017" name="Nature">
        <title>The genome of Chenopodium quinoa.</title>
        <authorList>
            <person name="Jarvis D.E."/>
            <person name="Ho Y.S."/>
            <person name="Lightfoot D.J."/>
            <person name="Schmoeckel S.M."/>
            <person name="Li B."/>
            <person name="Borm T.J.A."/>
            <person name="Ohyanagi H."/>
            <person name="Mineta K."/>
            <person name="Michell C.T."/>
            <person name="Saber N."/>
            <person name="Kharbatia N.M."/>
            <person name="Rupper R.R."/>
            <person name="Sharp A.R."/>
            <person name="Dally N."/>
            <person name="Boughton B.A."/>
            <person name="Woo Y.H."/>
            <person name="Gao G."/>
            <person name="Schijlen E.G.W.M."/>
            <person name="Guo X."/>
            <person name="Momin A.A."/>
            <person name="Negrao S."/>
            <person name="Al-Babili S."/>
            <person name="Gehring C."/>
            <person name="Roessner U."/>
            <person name="Jung C."/>
            <person name="Murphy K."/>
            <person name="Arold S.T."/>
            <person name="Gojobori T."/>
            <person name="van der Linden C.G."/>
            <person name="van Loo E.N."/>
            <person name="Jellen E.N."/>
            <person name="Maughan P.J."/>
            <person name="Tester M."/>
        </authorList>
    </citation>
    <scope>NUCLEOTIDE SEQUENCE [LARGE SCALE GENOMIC DNA]</scope>
    <source>
        <strain evidence="1">cv. PI 614886</strain>
    </source>
</reference>
<dbReference type="AlphaFoldDB" id="A0A803MX78"/>
<dbReference type="Proteomes" id="UP000596660">
    <property type="component" value="Unplaced"/>
</dbReference>
<dbReference type="EnsemblPlants" id="AUR62036808-RA">
    <property type="protein sequence ID" value="AUR62036808-RA:cds"/>
    <property type="gene ID" value="AUR62036808"/>
</dbReference>
<evidence type="ECO:0000313" key="2">
    <source>
        <dbReference type="Proteomes" id="UP000596660"/>
    </source>
</evidence>
<sequence length="91" mass="10119">MDLSVECGTSNVLHACTPGGTKIWIPCCDSEIRPTIGMKFSKLDEAGFKEKRNNVVTEKVDSIGEEDDNFVDDMNVEEVVVGQDKEDYDCQ</sequence>
<protein>
    <submittedName>
        <fullName evidence="1">Uncharacterized protein</fullName>
    </submittedName>
</protein>
<name>A0A803MX78_CHEQI</name>
<accession>A0A803MX78</accession>
<organism evidence="1 2">
    <name type="scientific">Chenopodium quinoa</name>
    <name type="common">Quinoa</name>
    <dbReference type="NCBI Taxonomy" id="63459"/>
    <lineage>
        <taxon>Eukaryota</taxon>
        <taxon>Viridiplantae</taxon>
        <taxon>Streptophyta</taxon>
        <taxon>Embryophyta</taxon>
        <taxon>Tracheophyta</taxon>
        <taxon>Spermatophyta</taxon>
        <taxon>Magnoliopsida</taxon>
        <taxon>eudicotyledons</taxon>
        <taxon>Gunneridae</taxon>
        <taxon>Pentapetalae</taxon>
        <taxon>Caryophyllales</taxon>
        <taxon>Chenopodiaceae</taxon>
        <taxon>Chenopodioideae</taxon>
        <taxon>Atripliceae</taxon>
        <taxon>Chenopodium</taxon>
    </lineage>
</organism>
<proteinExistence type="predicted"/>
<reference evidence="1" key="2">
    <citation type="submission" date="2021-03" db="UniProtKB">
        <authorList>
            <consortium name="EnsemblPlants"/>
        </authorList>
    </citation>
    <scope>IDENTIFICATION</scope>
</reference>
<dbReference type="Gramene" id="AUR62036808-RA">
    <property type="protein sequence ID" value="AUR62036808-RA:cds"/>
    <property type="gene ID" value="AUR62036808"/>
</dbReference>
<evidence type="ECO:0000313" key="1">
    <source>
        <dbReference type="EnsemblPlants" id="AUR62036808-RA:cds"/>
    </source>
</evidence>
<keyword evidence="2" id="KW-1185">Reference proteome</keyword>